<gene>
    <name evidence="1" type="ORF">I4F81_006852</name>
</gene>
<name>A0ACC3C1V0_PYRYE</name>
<proteinExistence type="predicted"/>
<comment type="caution">
    <text evidence="1">The sequence shown here is derived from an EMBL/GenBank/DDBJ whole genome shotgun (WGS) entry which is preliminary data.</text>
</comment>
<dbReference type="Proteomes" id="UP000798662">
    <property type="component" value="Chromosome 2"/>
</dbReference>
<organism evidence="1 2">
    <name type="scientific">Pyropia yezoensis</name>
    <name type="common">Susabi-nori</name>
    <name type="synonym">Porphyra yezoensis</name>
    <dbReference type="NCBI Taxonomy" id="2788"/>
    <lineage>
        <taxon>Eukaryota</taxon>
        <taxon>Rhodophyta</taxon>
        <taxon>Bangiophyceae</taxon>
        <taxon>Bangiales</taxon>
        <taxon>Bangiaceae</taxon>
        <taxon>Pyropia</taxon>
    </lineage>
</organism>
<evidence type="ECO:0000313" key="2">
    <source>
        <dbReference type="Proteomes" id="UP000798662"/>
    </source>
</evidence>
<keyword evidence="2" id="KW-1185">Reference proteome</keyword>
<reference evidence="1" key="1">
    <citation type="submission" date="2019-11" db="EMBL/GenBank/DDBJ databases">
        <title>Nori genome reveals adaptations in red seaweeds to the harsh intertidal environment.</title>
        <authorList>
            <person name="Wang D."/>
            <person name="Mao Y."/>
        </authorList>
    </citation>
    <scope>NUCLEOTIDE SEQUENCE</scope>
    <source>
        <tissue evidence="1">Gametophyte</tissue>
    </source>
</reference>
<evidence type="ECO:0000313" key="1">
    <source>
        <dbReference type="EMBL" id="KAK1864304.1"/>
    </source>
</evidence>
<dbReference type="EMBL" id="CM020619">
    <property type="protein sequence ID" value="KAK1864304.1"/>
    <property type="molecule type" value="Genomic_DNA"/>
</dbReference>
<sequence length="796" mass="82508">MERILRISPALALATIRENFGSLPLVRSPAQTRAAHVADHVEAGHIHESCNCSGAPCAATEYTTSSPFEVGMVGTQDPEDCAIHHALASVGGARLLVAEFSSALDGAVEAVADPLAPSAAAPGGLRPLAREGACWTLPRAWTVAQVLSRLLDSCSCASEEIAVGLCQVAAKHYRAAGVGEGSVTHDVNSLLRILVVRLLMGIFRSTLAGVCDPADAESEGLASSTSGALLVSVLGRERVRAASQPRGREQRRGGSTCTTCPPAPGEVCMAVMKTVAACKQMVQALFEVDQPVQGRRSDRGHRYSASAAHHHDEGTSEPTDDGCSSDCRHPGAAYVRGRLVDGAASESMPPTVSRAAWTPINMLVKAAARPVLAAVPDAALRMLESLHDARDACPHVDPEGIFFGRCLSALMVLGTVDPPALRLPPDAQINVPATLVCAVISRFSVNDEEALSWGGNLIEGLFRVLTIAAVDVDAVTMSSFVTSLLMAQAQLEVEKGGRLNQLKAGQASALLLHLAASEAVAAAESGTPPLPGKCVPSSSSFGAHEGSSAWVSPTSPRHPSKLQPLLRSHRRLLARMAELPALHETAAALMVLAGSPSRHPPLAELVSWTLPGPMDRMFPLVAPGCTAGCGRGHREGDLIGAPRTCGGCRVAHFCSDGCASTAWRQGGHKKLCTVWAAGRLAGVLGAPLRVPRIAVAPAGDTGAHPEGGKGGAIAATAAAAYSWSWLRPLVAKAAAAGLDATDLVVVVERGLGVACVLPTAVYRVTPNSVSVVPVASKNRIRVLAVEAVAKMRVMAV</sequence>
<protein>
    <submittedName>
        <fullName evidence="1">Uncharacterized protein</fullName>
    </submittedName>
</protein>
<accession>A0ACC3C1V0</accession>